<evidence type="ECO:0000313" key="4">
    <source>
        <dbReference type="Proteomes" id="UP000266886"/>
    </source>
</evidence>
<reference evidence="3 4" key="1">
    <citation type="submission" date="2018-10" db="EMBL/GenBank/DDBJ databases">
        <title>Whole genome sequence of Corynebacterium gottingense DSM 130494T.</title>
        <authorList>
            <person name="Bernier A.-M."/>
            <person name="Bernard K."/>
        </authorList>
    </citation>
    <scope>NUCLEOTIDE SEQUENCE [LARGE SCALE GENOMIC DNA]</scope>
    <source>
        <strain evidence="3 4">DSM 103494</strain>
    </source>
</reference>
<keyword evidence="2" id="KW-0472">Membrane</keyword>
<keyword evidence="2" id="KW-1133">Transmembrane helix</keyword>
<evidence type="ECO:0008006" key="5">
    <source>
        <dbReference type="Google" id="ProtNLM"/>
    </source>
</evidence>
<feature type="compositionally biased region" description="Basic and acidic residues" evidence="1">
    <location>
        <begin position="294"/>
        <end position="312"/>
    </location>
</feature>
<proteinExistence type="predicted"/>
<sequence>MTHGHGESTRPMHARAVGALGAAALFVVGAPGLSAAGMSETLPVPTDPSDPSVTDQWVNPNVREGEGALARLAAIEAPDSVQAHDPFHVKLRVTNTSERTLKGLSIVPRRGPLTGSVADQRMATIAATGEYGVAGERVSVDKRIAAGESAEIDVDLHSDSLGLSALGTYPVSLVLVDANGAPLDSERFHLTVRGLADGAAPGGMTALYPIAAPVDIVPGETGDAPEEPQLVLASDALATEIAPGGRLDQLVDGYLAATQTPAVREATCAAIDPALVDTVDRMSRGYVISQERQPVVKEPQRLRDSWGSHDDDWSPTPGPGQDDASAFLEKLRQVSAQSCTVALPWANADLDAVARTGDPWLMREAIERGPTVLERILGNAGMLNTVVPGNTALEGESIPALGWADHSRSTVAEEGMQAAWERTEALAAQAAAEHTGVDALEANTPGSASSAAAPMPVQTVRVLLPGNTIESGSPAGDVSRETSEGDGPAAQRFAWAAPNVLAVGYQDDLASVLATVGPAPTTVSYAPEVTRFDYTMDSDRSRAVNAASAIRLAAQQAWTWEGEPATEPVLVNPPATWDADTASVLLGTVADLVTNGGAQPVSLNAYLEAPAEVPAAANVGTPYSDPGAFTDSEIMATTQQARFTNDLTELLAPDSSIALTRYGYTIPLRRDLITALSTGERRSVHEYSDAAAATSGRLAGSRDTLTELRRSVALIPPGNVYTRTSPSSPLLIVAQNGMPLPVQTSIQYRGPEGATLNVPREMRIPARGSVTVQMTADLPETKRGTDLKLFLAGPKGAPMSQPVDITVRTAAIAVRGWVFVAALGAVVTVLLALTVGRKRRSRAPNSGEHAPAATGNDPPPHAPPTQPPNRQPHNPDEPPNP</sequence>
<feature type="compositionally biased region" description="Pro residues" evidence="1">
    <location>
        <begin position="857"/>
        <end position="870"/>
    </location>
</feature>
<dbReference type="Proteomes" id="UP000266886">
    <property type="component" value="Unassembled WGS sequence"/>
</dbReference>
<feature type="region of interest" description="Disordered" evidence="1">
    <location>
        <begin position="467"/>
        <end position="487"/>
    </location>
</feature>
<dbReference type="EMBL" id="RDRE01000010">
    <property type="protein sequence ID" value="RMD18988.1"/>
    <property type="molecule type" value="Genomic_DNA"/>
</dbReference>
<keyword evidence="4" id="KW-1185">Reference proteome</keyword>
<evidence type="ECO:0000256" key="1">
    <source>
        <dbReference type="SAM" id="MobiDB-lite"/>
    </source>
</evidence>
<evidence type="ECO:0000313" key="3">
    <source>
        <dbReference type="EMBL" id="RMD18988.1"/>
    </source>
</evidence>
<protein>
    <recommendedName>
        <fullName evidence="5">Secreted protein</fullName>
    </recommendedName>
</protein>
<feature type="region of interest" description="Disordered" evidence="1">
    <location>
        <begin position="838"/>
        <end position="881"/>
    </location>
</feature>
<comment type="caution">
    <text evidence="3">The sequence shown here is derived from an EMBL/GenBank/DDBJ whole genome shotgun (WGS) entry which is preliminary data.</text>
</comment>
<gene>
    <name evidence="3" type="ORF">EAW56_07535</name>
</gene>
<accession>A0ABX9UIU8</accession>
<organism evidence="3 4">
    <name type="scientific">Corynebacterium gottingense</name>
    <dbReference type="NCBI Taxonomy" id="2041036"/>
    <lineage>
        <taxon>Bacteria</taxon>
        <taxon>Bacillati</taxon>
        <taxon>Actinomycetota</taxon>
        <taxon>Actinomycetes</taxon>
        <taxon>Mycobacteriales</taxon>
        <taxon>Corynebacteriaceae</taxon>
        <taxon>Corynebacterium</taxon>
    </lineage>
</organism>
<name>A0ABX9UIU8_9CORY</name>
<dbReference type="RefSeq" id="WP_122085950.1">
    <property type="nucleotide sequence ID" value="NZ_CBCRWO010000014.1"/>
</dbReference>
<keyword evidence="2" id="KW-0812">Transmembrane</keyword>
<evidence type="ECO:0000256" key="2">
    <source>
        <dbReference type="SAM" id="Phobius"/>
    </source>
</evidence>
<feature type="transmembrane region" description="Helical" evidence="2">
    <location>
        <begin position="816"/>
        <end position="836"/>
    </location>
</feature>
<feature type="region of interest" description="Disordered" evidence="1">
    <location>
        <begin position="293"/>
        <end position="324"/>
    </location>
</feature>